<proteinExistence type="predicted"/>
<dbReference type="PANTHER" id="PTHR43877:SF2">
    <property type="entry name" value="AMINOALKYLPHOSPHONATE N-ACETYLTRANSFERASE-RELATED"/>
    <property type="match status" value="1"/>
</dbReference>
<reference evidence="4 5" key="1">
    <citation type="submission" date="2019-02" db="EMBL/GenBank/DDBJ databases">
        <title>Sequencing the genomes of 1000 actinobacteria strains.</title>
        <authorList>
            <person name="Klenk H.-P."/>
        </authorList>
    </citation>
    <scope>NUCLEOTIDE SEQUENCE [LARGE SCALE GENOMIC DNA]</scope>
    <source>
        <strain evidence="4 5">DSM 18319</strain>
    </source>
</reference>
<dbReference type="AlphaFoldDB" id="A0A4Q8AMB9"/>
<evidence type="ECO:0000313" key="5">
    <source>
        <dbReference type="Proteomes" id="UP000291483"/>
    </source>
</evidence>
<dbReference type="CDD" id="cd04301">
    <property type="entry name" value="NAT_SF"/>
    <property type="match status" value="1"/>
</dbReference>
<dbReference type="PANTHER" id="PTHR43877">
    <property type="entry name" value="AMINOALKYLPHOSPHONATE N-ACETYLTRANSFERASE-RELATED-RELATED"/>
    <property type="match status" value="1"/>
</dbReference>
<protein>
    <submittedName>
        <fullName evidence="4">Ribosomal protein S18 acetylase RimI-like enzyme</fullName>
    </submittedName>
</protein>
<dbReference type="Gene3D" id="3.40.630.30">
    <property type="match status" value="1"/>
</dbReference>
<evidence type="ECO:0000313" key="4">
    <source>
        <dbReference type="EMBL" id="RZU65241.1"/>
    </source>
</evidence>
<accession>A0A4Q8AMB9</accession>
<dbReference type="Proteomes" id="UP000291483">
    <property type="component" value="Unassembled WGS sequence"/>
</dbReference>
<gene>
    <name evidence="4" type="ORF">EV379_1567</name>
</gene>
<dbReference type="RefSeq" id="WP_130505624.1">
    <property type="nucleotide sequence ID" value="NZ_SHLC01000001.1"/>
</dbReference>
<feature type="domain" description="N-acetyltransferase" evidence="3">
    <location>
        <begin position="9"/>
        <end position="171"/>
    </location>
</feature>
<evidence type="ECO:0000256" key="1">
    <source>
        <dbReference type="ARBA" id="ARBA00022679"/>
    </source>
</evidence>
<sequence>MVNAASSSVRVRSANANDLDALVELSVGIQQLHATGRPDLFRAPERASLRDFLRSRLDDTSIVLVAVDDGRAVGYVLAEELRRPVSPFRHPSHSLYVHHIAVAPYSQRTGVGKLLLDEISTYASSMGADAVRLDSWAFNDDAHDFFRTQGFVASNIVFERPLSAPTSSADR</sequence>
<dbReference type="OrthoDB" id="9789603at2"/>
<dbReference type="PROSITE" id="PS51186">
    <property type="entry name" value="GNAT"/>
    <property type="match status" value="1"/>
</dbReference>
<dbReference type="GO" id="GO:0016747">
    <property type="term" value="F:acyltransferase activity, transferring groups other than amino-acyl groups"/>
    <property type="evidence" value="ECO:0007669"/>
    <property type="project" value="InterPro"/>
</dbReference>
<evidence type="ECO:0000259" key="3">
    <source>
        <dbReference type="PROSITE" id="PS51186"/>
    </source>
</evidence>
<keyword evidence="5" id="KW-1185">Reference proteome</keyword>
<keyword evidence="2" id="KW-0012">Acyltransferase</keyword>
<dbReference type="GO" id="GO:0005840">
    <property type="term" value="C:ribosome"/>
    <property type="evidence" value="ECO:0007669"/>
    <property type="project" value="UniProtKB-KW"/>
</dbReference>
<comment type="caution">
    <text evidence="4">The sequence shown here is derived from an EMBL/GenBank/DDBJ whole genome shotgun (WGS) entry which is preliminary data.</text>
</comment>
<keyword evidence="1" id="KW-0808">Transferase</keyword>
<dbReference type="EMBL" id="SHLC01000001">
    <property type="protein sequence ID" value="RZU65241.1"/>
    <property type="molecule type" value="Genomic_DNA"/>
</dbReference>
<organism evidence="4 5">
    <name type="scientific">Microterricola gilva</name>
    <dbReference type="NCBI Taxonomy" id="393267"/>
    <lineage>
        <taxon>Bacteria</taxon>
        <taxon>Bacillati</taxon>
        <taxon>Actinomycetota</taxon>
        <taxon>Actinomycetes</taxon>
        <taxon>Micrococcales</taxon>
        <taxon>Microbacteriaceae</taxon>
        <taxon>Microterricola</taxon>
    </lineage>
</organism>
<keyword evidence="4" id="KW-0687">Ribonucleoprotein</keyword>
<dbReference type="InterPro" id="IPR016181">
    <property type="entry name" value="Acyl_CoA_acyltransferase"/>
</dbReference>
<dbReference type="Pfam" id="PF00583">
    <property type="entry name" value="Acetyltransf_1"/>
    <property type="match status" value="1"/>
</dbReference>
<keyword evidence="4" id="KW-0689">Ribosomal protein</keyword>
<dbReference type="SUPFAM" id="SSF55729">
    <property type="entry name" value="Acyl-CoA N-acyltransferases (Nat)"/>
    <property type="match status" value="1"/>
</dbReference>
<dbReference type="InterPro" id="IPR050832">
    <property type="entry name" value="Bact_Acetyltransf"/>
</dbReference>
<dbReference type="InterPro" id="IPR000182">
    <property type="entry name" value="GNAT_dom"/>
</dbReference>
<evidence type="ECO:0000256" key="2">
    <source>
        <dbReference type="ARBA" id="ARBA00023315"/>
    </source>
</evidence>
<name>A0A4Q8AMB9_9MICO</name>